<evidence type="ECO:0000313" key="3">
    <source>
        <dbReference type="Proteomes" id="UP001231362"/>
    </source>
</evidence>
<name>A0ABT9V304_9BACL</name>
<keyword evidence="3" id="KW-1185">Reference proteome</keyword>
<dbReference type="RefSeq" id="WP_307149805.1">
    <property type="nucleotide sequence ID" value="NZ_JAUSTU010000005.1"/>
</dbReference>
<keyword evidence="1" id="KW-0812">Transmembrane</keyword>
<gene>
    <name evidence="2" type="ORF">J2S07_001539</name>
</gene>
<keyword evidence="1" id="KW-0472">Membrane</keyword>
<sequence>MEGVIFYWLFWLLWIYSTFLMKKGKERLKVSIWLLLTMIFSIHSLQFFHLHISFSSLFILMTVYYLIGKLDRWQGIYTFISSLIMLLSYMIFYLFELYDPVWVLFNRCLMLSFLLVSLAVLLHKELKLRLLAIISGAAQGDFLYGIYLRKFSIVYPIGMPAFLDVLALSITILLGINGLKKLSLTIENHLKHLEKEKQKLS</sequence>
<dbReference type="Proteomes" id="UP001231362">
    <property type="component" value="Unassembled WGS sequence"/>
</dbReference>
<dbReference type="Pfam" id="PF24124">
    <property type="entry name" value="YphA"/>
    <property type="match status" value="1"/>
</dbReference>
<feature type="transmembrane region" description="Helical" evidence="1">
    <location>
        <begin position="75"/>
        <end position="95"/>
    </location>
</feature>
<organism evidence="2 3">
    <name type="scientific">Anoxybacillus andreesenii</name>
    <dbReference type="NCBI Taxonomy" id="1325932"/>
    <lineage>
        <taxon>Bacteria</taxon>
        <taxon>Bacillati</taxon>
        <taxon>Bacillota</taxon>
        <taxon>Bacilli</taxon>
        <taxon>Bacillales</taxon>
        <taxon>Anoxybacillaceae</taxon>
        <taxon>Anoxybacillus</taxon>
    </lineage>
</organism>
<dbReference type="InterPro" id="IPR014617">
    <property type="entry name" value="YphA_Bacsu"/>
</dbReference>
<feature type="transmembrane region" description="Helical" evidence="1">
    <location>
        <begin position="101"/>
        <end position="121"/>
    </location>
</feature>
<reference evidence="2 3" key="1">
    <citation type="submission" date="2023-07" db="EMBL/GenBank/DDBJ databases">
        <title>Genomic Encyclopedia of Type Strains, Phase IV (KMG-IV): sequencing the most valuable type-strain genomes for metagenomic binning, comparative biology and taxonomic classification.</title>
        <authorList>
            <person name="Goeker M."/>
        </authorList>
    </citation>
    <scope>NUCLEOTIDE SEQUENCE [LARGE SCALE GENOMIC DNA]</scope>
    <source>
        <strain evidence="2 3">DSM 23948</strain>
    </source>
</reference>
<protein>
    <submittedName>
        <fullName evidence="2">Uncharacterized protein</fullName>
    </submittedName>
</protein>
<evidence type="ECO:0000313" key="2">
    <source>
        <dbReference type="EMBL" id="MDQ0155235.1"/>
    </source>
</evidence>
<feature type="transmembrane region" description="Helical" evidence="1">
    <location>
        <begin position="128"/>
        <end position="147"/>
    </location>
</feature>
<proteinExistence type="predicted"/>
<feature type="transmembrane region" description="Helical" evidence="1">
    <location>
        <begin position="6"/>
        <end position="21"/>
    </location>
</feature>
<keyword evidence="1" id="KW-1133">Transmembrane helix</keyword>
<feature type="transmembrane region" description="Helical" evidence="1">
    <location>
        <begin position="153"/>
        <end position="176"/>
    </location>
</feature>
<dbReference type="EMBL" id="JAUSTU010000005">
    <property type="protein sequence ID" value="MDQ0155235.1"/>
    <property type="molecule type" value="Genomic_DNA"/>
</dbReference>
<comment type="caution">
    <text evidence="2">The sequence shown here is derived from an EMBL/GenBank/DDBJ whole genome shotgun (WGS) entry which is preliminary data.</text>
</comment>
<feature type="transmembrane region" description="Helical" evidence="1">
    <location>
        <begin position="51"/>
        <end position="68"/>
    </location>
</feature>
<evidence type="ECO:0000256" key="1">
    <source>
        <dbReference type="SAM" id="Phobius"/>
    </source>
</evidence>
<accession>A0ABT9V304</accession>
<feature type="transmembrane region" description="Helical" evidence="1">
    <location>
        <begin position="28"/>
        <end position="45"/>
    </location>
</feature>
<dbReference type="PIRSF" id="PIRSF036710">
    <property type="entry name" value="YphA_Bacsu"/>
    <property type="match status" value="1"/>
</dbReference>